<dbReference type="AlphaFoldDB" id="A0A4V6D3D1"/>
<proteinExistence type="predicted"/>
<reference evidence="2" key="1">
    <citation type="submission" date="2019-03" db="EMBL/GenBank/DDBJ databases">
        <title>WGS assembly of Setaria viridis.</title>
        <authorList>
            <person name="Huang P."/>
            <person name="Jenkins J."/>
            <person name="Grimwood J."/>
            <person name="Barry K."/>
            <person name="Healey A."/>
            <person name="Mamidi S."/>
            <person name="Sreedasyam A."/>
            <person name="Shu S."/>
            <person name="Feldman M."/>
            <person name="Wu J."/>
            <person name="Yu Y."/>
            <person name="Chen C."/>
            <person name="Johnson J."/>
            <person name="Rokhsar D."/>
            <person name="Baxter I."/>
            <person name="Schmutz J."/>
            <person name="Brutnell T."/>
            <person name="Kellogg E."/>
        </authorList>
    </citation>
    <scope>NUCLEOTIDE SEQUENCE [LARGE SCALE GENOMIC DNA]</scope>
</reference>
<sequence>MYVPSRNYPNRPFFLCRSAPHSLYDWLHRRLVRSPWPEESAAANSPPRRSDLDLQRGRRVTDRTKNSHCSSCVRQRRLIGCPRACLRRREGRIWICSLVQS</sequence>
<organism evidence="2 3">
    <name type="scientific">Setaria viridis</name>
    <name type="common">Green bristlegrass</name>
    <name type="synonym">Setaria italica subsp. viridis</name>
    <dbReference type="NCBI Taxonomy" id="4556"/>
    <lineage>
        <taxon>Eukaryota</taxon>
        <taxon>Viridiplantae</taxon>
        <taxon>Streptophyta</taxon>
        <taxon>Embryophyta</taxon>
        <taxon>Tracheophyta</taxon>
        <taxon>Spermatophyta</taxon>
        <taxon>Magnoliopsida</taxon>
        <taxon>Liliopsida</taxon>
        <taxon>Poales</taxon>
        <taxon>Poaceae</taxon>
        <taxon>PACMAD clade</taxon>
        <taxon>Panicoideae</taxon>
        <taxon>Panicodae</taxon>
        <taxon>Paniceae</taxon>
        <taxon>Cenchrinae</taxon>
        <taxon>Setaria</taxon>
    </lineage>
</organism>
<accession>A0A4V6D3D1</accession>
<protein>
    <submittedName>
        <fullName evidence="2">Uncharacterized protein</fullName>
    </submittedName>
</protein>
<dbReference type="EMBL" id="CM016559">
    <property type="protein sequence ID" value="TKW02236.1"/>
    <property type="molecule type" value="Genomic_DNA"/>
</dbReference>
<evidence type="ECO:0000256" key="1">
    <source>
        <dbReference type="SAM" id="MobiDB-lite"/>
    </source>
</evidence>
<dbReference type="Proteomes" id="UP000298652">
    <property type="component" value="Chromosome 8"/>
</dbReference>
<feature type="compositionally biased region" description="Basic and acidic residues" evidence="1">
    <location>
        <begin position="48"/>
        <end position="65"/>
    </location>
</feature>
<gene>
    <name evidence="2" type="ORF">SEVIR_8G232700v2</name>
</gene>
<evidence type="ECO:0000313" key="2">
    <source>
        <dbReference type="EMBL" id="TKW02236.1"/>
    </source>
</evidence>
<name>A0A4V6D3D1_SETVI</name>
<evidence type="ECO:0000313" key="3">
    <source>
        <dbReference type="Proteomes" id="UP000298652"/>
    </source>
</evidence>
<keyword evidence="3" id="KW-1185">Reference proteome</keyword>
<dbReference type="Gramene" id="TKW02236">
    <property type="protein sequence ID" value="TKW02236"/>
    <property type="gene ID" value="SEVIR_8G232700v2"/>
</dbReference>
<feature type="region of interest" description="Disordered" evidence="1">
    <location>
        <begin position="37"/>
        <end position="65"/>
    </location>
</feature>